<dbReference type="EMBL" id="AMZH03001263">
    <property type="protein sequence ID" value="RRT79970.1"/>
    <property type="molecule type" value="Genomic_DNA"/>
</dbReference>
<accession>A0A427AUP7</accession>
<feature type="compositionally biased region" description="Basic and acidic residues" evidence="1">
    <location>
        <begin position="64"/>
        <end position="77"/>
    </location>
</feature>
<sequence length="125" mass="14013">MSIVYSHRSLVSACRPIELPWRKSAAEAHSPSGKLELGRSTVEPWSRQAPLDSWHGSGQRVSKVKSEKNEAKTKTEKRLTRTMGLAARSIRTSSNRVYRSVAKLRSCVSWTYFAKASPSSHTRVL</sequence>
<comment type="caution">
    <text evidence="2">The sequence shown here is derived from an EMBL/GenBank/DDBJ whole genome shotgun (WGS) entry which is preliminary data.</text>
</comment>
<proteinExistence type="predicted"/>
<evidence type="ECO:0000256" key="1">
    <source>
        <dbReference type="SAM" id="MobiDB-lite"/>
    </source>
</evidence>
<name>A0A427AUP7_ENSVE</name>
<gene>
    <name evidence="2" type="ORF">B296_00014801</name>
</gene>
<feature type="region of interest" description="Disordered" evidence="1">
    <location>
        <begin position="47"/>
        <end position="77"/>
    </location>
</feature>
<reference evidence="2 3" key="1">
    <citation type="journal article" date="2014" name="Agronomy (Basel)">
        <title>A Draft Genome Sequence for Ensete ventricosum, the Drought-Tolerant Tree Against Hunger.</title>
        <authorList>
            <person name="Harrison J."/>
            <person name="Moore K.A."/>
            <person name="Paszkiewicz K."/>
            <person name="Jones T."/>
            <person name="Grant M."/>
            <person name="Ambacheew D."/>
            <person name="Muzemil S."/>
            <person name="Studholme D.J."/>
        </authorList>
    </citation>
    <scope>NUCLEOTIDE SEQUENCE [LARGE SCALE GENOMIC DNA]</scope>
</reference>
<protein>
    <submittedName>
        <fullName evidence="2">Uncharacterized protein</fullName>
    </submittedName>
</protein>
<dbReference type="Proteomes" id="UP000287651">
    <property type="component" value="Unassembled WGS sequence"/>
</dbReference>
<dbReference type="AlphaFoldDB" id="A0A427AUP7"/>
<evidence type="ECO:0000313" key="3">
    <source>
        <dbReference type="Proteomes" id="UP000287651"/>
    </source>
</evidence>
<evidence type="ECO:0000313" key="2">
    <source>
        <dbReference type="EMBL" id="RRT79970.1"/>
    </source>
</evidence>
<organism evidence="2 3">
    <name type="scientific">Ensete ventricosum</name>
    <name type="common">Abyssinian banana</name>
    <name type="synonym">Musa ensete</name>
    <dbReference type="NCBI Taxonomy" id="4639"/>
    <lineage>
        <taxon>Eukaryota</taxon>
        <taxon>Viridiplantae</taxon>
        <taxon>Streptophyta</taxon>
        <taxon>Embryophyta</taxon>
        <taxon>Tracheophyta</taxon>
        <taxon>Spermatophyta</taxon>
        <taxon>Magnoliopsida</taxon>
        <taxon>Liliopsida</taxon>
        <taxon>Zingiberales</taxon>
        <taxon>Musaceae</taxon>
        <taxon>Ensete</taxon>
    </lineage>
</organism>